<dbReference type="PaxDb" id="2903-EOD33980"/>
<dbReference type="HOGENOM" id="CLU_2365992_0_0_1"/>
<reference evidence="1" key="2">
    <citation type="submission" date="2024-10" db="UniProtKB">
        <authorList>
            <consortium name="EnsemblProtists"/>
        </authorList>
    </citation>
    <scope>IDENTIFICATION</scope>
</reference>
<proteinExistence type="predicted"/>
<dbReference type="EnsemblProtists" id="EOD33980">
    <property type="protein sequence ID" value="EOD33980"/>
    <property type="gene ID" value="EMIHUDRAFT_229092"/>
</dbReference>
<evidence type="ECO:0000313" key="2">
    <source>
        <dbReference type="Proteomes" id="UP000013827"/>
    </source>
</evidence>
<dbReference type="KEGG" id="ehx:EMIHUDRAFT_229092"/>
<accession>A0A0D3KDZ5</accession>
<dbReference type="Proteomes" id="UP000013827">
    <property type="component" value="Unassembled WGS sequence"/>
</dbReference>
<organism evidence="1 2">
    <name type="scientific">Emiliania huxleyi (strain CCMP1516)</name>
    <dbReference type="NCBI Taxonomy" id="280463"/>
    <lineage>
        <taxon>Eukaryota</taxon>
        <taxon>Haptista</taxon>
        <taxon>Haptophyta</taxon>
        <taxon>Prymnesiophyceae</taxon>
        <taxon>Isochrysidales</taxon>
        <taxon>Noelaerhabdaceae</taxon>
        <taxon>Emiliania</taxon>
    </lineage>
</organism>
<dbReference type="GeneID" id="17279251"/>
<evidence type="ECO:0000313" key="1">
    <source>
        <dbReference type="EnsemblProtists" id="EOD33980"/>
    </source>
</evidence>
<sequence>MLTRRLSTASLACRARVQLSSRSGLSTLRLGLSPPRLIQQNRSRRGLDEEEERVRACAPVNADEILELRALNDVSSDTLATLADVAGAGARHDGAT</sequence>
<name>A0A0D3KDZ5_EMIH1</name>
<protein>
    <submittedName>
        <fullName evidence="1">Uncharacterized protein</fullName>
    </submittedName>
</protein>
<keyword evidence="2" id="KW-1185">Reference proteome</keyword>
<reference evidence="2" key="1">
    <citation type="journal article" date="2013" name="Nature">
        <title>Pan genome of the phytoplankton Emiliania underpins its global distribution.</title>
        <authorList>
            <person name="Read B.A."/>
            <person name="Kegel J."/>
            <person name="Klute M.J."/>
            <person name="Kuo A."/>
            <person name="Lefebvre S.C."/>
            <person name="Maumus F."/>
            <person name="Mayer C."/>
            <person name="Miller J."/>
            <person name="Monier A."/>
            <person name="Salamov A."/>
            <person name="Young J."/>
            <person name="Aguilar M."/>
            <person name="Claverie J.M."/>
            <person name="Frickenhaus S."/>
            <person name="Gonzalez K."/>
            <person name="Herman E.K."/>
            <person name="Lin Y.C."/>
            <person name="Napier J."/>
            <person name="Ogata H."/>
            <person name="Sarno A.F."/>
            <person name="Shmutz J."/>
            <person name="Schroeder D."/>
            <person name="de Vargas C."/>
            <person name="Verret F."/>
            <person name="von Dassow P."/>
            <person name="Valentin K."/>
            <person name="Van de Peer Y."/>
            <person name="Wheeler G."/>
            <person name="Dacks J.B."/>
            <person name="Delwiche C.F."/>
            <person name="Dyhrman S.T."/>
            <person name="Glockner G."/>
            <person name="John U."/>
            <person name="Richards T."/>
            <person name="Worden A.Z."/>
            <person name="Zhang X."/>
            <person name="Grigoriev I.V."/>
            <person name="Allen A.E."/>
            <person name="Bidle K."/>
            <person name="Borodovsky M."/>
            <person name="Bowler C."/>
            <person name="Brownlee C."/>
            <person name="Cock J.M."/>
            <person name="Elias M."/>
            <person name="Gladyshev V.N."/>
            <person name="Groth M."/>
            <person name="Guda C."/>
            <person name="Hadaegh A."/>
            <person name="Iglesias-Rodriguez M.D."/>
            <person name="Jenkins J."/>
            <person name="Jones B.M."/>
            <person name="Lawson T."/>
            <person name="Leese F."/>
            <person name="Lindquist E."/>
            <person name="Lobanov A."/>
            <person name="Lomsadze A."/>
            <person name="Malik S.B."/>
            <person name="Marsh M.E."/>
            <person name="Mackinder L."/>
            <person name="Mock T."/>
            <person name="Mueller-Roeber B."/>
            <person name="Pagarete A."/>
            <person name="Parker M."/>
            <person name="Probert I."/>
            <person name="Quesneville H."/>
            <person name="Raines C."/>
            <person name="Rensing S.A."/>
            <person name="Riano-Pachon D.M."/>
            <person name="Richier S."/>
            <person name="Rokitta S."/>
            <person name="Shiraiwa Y."/>
            <person name="Soanes D.M."/>
            <person name="van der Giezen M."/>
            <person name="Wahlund T.M."/>
            <person name="Williams B."/>
            <person name="Wilson W."/>
            <person name="Wolfe G."/>
            <person name="Wurch L.L."/>
        </authorList>
    </citation>
    <scope>NUCLEOTIDE SEQUENCE</scope>
</reference>
<dbReference type="AlphaFoldDB" id="A0A0D3KDZ5"/>
<dbReference type="RefSeq" id="XP_005786409.1">
    <property type="nucleotide sequence ID" value="XM_005786352.1"/>
</dbReference>